<dbReference type="SUPFAM" id="SSF53167">
    <property type="entry name" value="Purine and uridine phosphorylases"/>
    <property type="match status" value="1"/>
</dbReference>
<dbReference type="Gene3D" id="3.40.50.1580">
    <property type="entry name" value="Nucleoside phosphorylase domain"/>
    <property type="match status" value="1"/>
</dbReference>
<dbReference type="AlphaFoldDB" id="K1SD86"/>
<name>K1SD86_9ZZZZ</name>
<dbReference type="GO" id="GO:0003824">
    <property type="term" value="F:catalytic activity"/>
    <property type="evidence" value="ECO:0007669"/>
    <property type="project" value="InterPro"/>
</dbReference>
<protein>
    <submittedName>
        <fullName evidence="1">Purine or other phosphorylase family 1</fullName>
    </submittedName>
</protein>
<organism evidence="1">
    <name type="scientific">human gut metagenome</name>
    <dbReference type="NCBI Taxonomy" id="408170"/>
    <lineage>
        <taxon>unclassified sequences</taxon>
        <taxon>metagenomes</taxon>
        <taxon>organismal metagenomes</taxon>
    </lineage>
</organism>
<dbReference type="EMBL" id="AJWY01011201">
    <property type="protein sequence ID" value="EKC53404.1"/>
    <property type="molecule type" value="Genomic_DNA"/>
</dbReference>
<accession>K1SD86</accession>
<evidence type="ECO:0000313" key="1">
    <source>
        <dbReference type="EMBL" id="EKC53404.1"/>
    </source>
</evidence>
<sequence>IGEMRQLEFPENIQAIVGGKEYSLDNAVLKIWPESEETKGALCVEMEGVGLFTIANYRKCVATGIYVVSDVYSENDWKLGWEGNDIKRAVGAVIDMIIESIR</sequence>
<feature type="non-terminal residue" evidence="1">
    <location>
        <position position="1"/>
    </location>
</feature>
<reference evidence="1" key="1">
    <citation type="journal article" date="2013" name="Environ. Microbiol.">
        <title>Microbiota from the distal guts of lean and obese adolescents exhibit partial functional redundancy besides clear differences in community structure.</title>
        <authorList>
            <person name="Ferrer M."/>
            <person name="Ruiz A."/>
            <person name="Lanza F."/>
            <person name="Haange S.B."/>
            <person name="Oberbach A."/>
            <person name="Till H."/>
            <person name="Bargiela R."/>
            <person name="Campoy C."/>
            <person name="Segura M.T."/>
            <person name="Richter M."/>
            <person name="von Bergen M."/>
            <person name="Seifert J."/>
            <person name="Suarez A."/>
        </authorList>
    </citation>
    <scope>NUCLEOTIDE SEQUENCE</scope>
</reference>
<dbReference type="InterPro" id="IPR035994">
    <property type="entry name" value="Nucleoside_phosphorylase_sf"/>
</dbReference>
<gene>
    <name evidence="1" type="ORF">LEA_16396</name>
</gene>
<comment type="caution">
    <text evidence="1">The sequence shown here is derived from an EMBL/GenBank/DDBJ whole genome shotgun (WGS) entry which is preliminary data.</text>
</comment>
<proteinExistence type="predicted"/>
<dbReference type="GO" id="GO:0009116">
    <property type="term" value="P:nucleoside metabolic process"/>
    <property type="evidence" value="ECO:0007669"/>
    <property type="project" value="InterPro"/>
</dbReference>